<evidence type="ECO:0000313" key="2">
    <source>
        <dbReference type="Proteomes" id="UP000198211"/>
    </source>
</evidence>
<comment type="caution">
    <text evidence="1">The sequence shown here is derived from an EMBL/GenBank/DDBJ whole genome shotgun (WGS) entry which is preliminary data.</text>
</comment>
<dbReference type="PANTHER" id="PTHR34204">
    <property type="entry name" value="RNA-BINDING ASCH DOMAIN PROTEIN"/>
    <property type="match status" value="1"/>
</dbReference>
<dbReference type="EMBL" id="NBNE01003967">
    <property type="protein sequence ID" value="OWZ06425.1"/>
    <property type="molecule type" value="Genomic_DNA"/>
</dbReference>
<protein>
    <submittedName>
        <fullName evidence="1">Uncharacterized protein</fullName>
    </submittedName>
</protein>
<keyword evidence="2" id="KW-1185">Reference proteome</keyword>
<dbReference type="PANTHER" id="PTHR34204:SF2">
    <property type="entry name" value="RNA-BINDING ASCH DOMAIN PROTEIN"/>
    <property type="match status" value="1"/>
</dbReference>
<reference evidence="2" key="1">
    <citation type="submission" date="2017-03" db="EMBL/GenBank/DDBJ databases">
        <title>Phytopthora megakarya and P. palmivora, two closely related causual agents of cacao black pod achieved similar genome size and gene model numbers by different mechanisms.</title>
        <authorList>
            <person name="Ali S."/>
            <person name="Shao J."/>
            <person name="Larry D.J."/>
            <person name="Kronmiller B."/>
            <person name="Shen D."/>
            <person name="Strem M.D."/>
            <person name="Melnick R.L."/>
            <person name="Guiltinan M.J."/>
            <person name="Tyler B.M."/>
            <person name="Meinhardt L.W."/>
            <person name="Bailey B.A."/>
        </authorList>
    </citation>
    <scope>NUCLEOTIDE SEQUENCE [LARGE SCALE GENOMIC DNA]</scope>
    <source>
        <strain evidence="2">zdho120</strain>
    </source>
</reference>
<name>A0A225VM47_9STRA</name>
<evidence type="ECO:0000313" key="1">
    <source>
        <dbReference type="EMBL" id="OWZ06425.1"/>
    </source>
</evidence>
<accession>A0A225VM47</accession>
<dbReference type="Proteomes" id="UP000198211">
    <property type="component" value="Unassembled WGS sequence"/>
</dbReference>
<proteinExistence type="predicted"/>
<sequence>MLRDDGDENEDDTEPLTINQVLLSVSSASYATQLAVILHSWLETGTNPLLPTSDESSIEGVTPEFSSRQRILKLSIDVFQSFVAEIESDDEKAALMATISLVDELGGARGILTLLGFQQTIGSRNLAPLTLHQCLEAFMQRHTPDEPLTVGARAFSKHCARSSSGWWGEMKGNDAAKNARAESKVKELLASSTWKNIHSLPHAHATMEVRNGLGYGARWDAETQTFRGFLEPPMTNGHEIKWRH</sequence>
<dbReference type="AlphaFoldDB" id="A0A225VM47"/>
<organism evidence="1 2">
    <name type="scientific">Phytophthora megakarya</name>
    <dbReference type="NCBI Taxonomy" id="4795"/>
    <lineage>
        <taxon>Eukaryota</taxon>
        <taxon>Sar</taxon>
        <taxon>Stramenopiles</taxon>
        <taxon>Oomycota</taxon>
        <taxon>Peronosporomycetes</taxon>
        <taxon>Peronosporales</taxon>
        <taxon>Peronosporaceae</taxon>
        <taxon>Phytophthora</taxon>
    </lineage>
</organism>
<gene>
    <name evidence="1" type="ORF">PHMEG_00021322</name>
</gene>
<dbReference type="OrthoDB" id="112749at2759"/>